<organism evidence="2 3">
    <name type="scientific">Bacillus cereus (strain AH187)</name>
    <dbReference type="NCBI Taxonomy" id="405534"/>
    <lineage>
        <taxon>Bacteria</taxon>
        <taxon>Bacillati</taxon>
        <taxon>Bacillota</taxon>
        <taxon>Bacilli</taxon>
        <taxon>Bacillales</taxon>
        <taxon>Bacillaceae</taxon>
        <taxon>Bacillus</taxon>
        <taxon>Bacillus cereus group</taxon>
    </lineage>
</organism>
<dbReference type="HOGENOM" id="CLU_2380094_0_0_9"/>
<sequence>MLFINIYNSFYFKESIIIQDSHFRINPPTKSHKKIHCTYRILGISSEYFIIKSLSKWCFCSCPNSDNTFPFRWNWIPLFIFFICNFLLNCYSFI</sequence>
<evidence type="ECO:0000313" key="2">
    <source>
        <dbReference type="EMBL" id="ACJ77317.1"/>
    </source>
</evidence>
<dbReference type="AlphaFoldDB" id="B7HP70"/>
<keyword evidence="1" id="KW-0812">Transmembrane</keyword>
<keyword evidence="1" id="KW-1133">Transmembrane helix</keyword>
<dbReference type="EMBL" id="CP001177">
    <property type="protein sequence ID" value="ACJ77317.1"/>
    <property type="molecule type" value="Genomic_DNA"/>
</dbReference>
<gene>
    <name evidence="2" type="ordered locus">BCAH187_A2242</name>
</gene>
<reference evidence="2 3" key="1">
    <citation type="submission" date="2008-10" db="EMBL/GenBank/DDBJ databases">
        <title>Genome sequence of Bacillus cereus AH187.</title>
        <authorList>
            <person name="Dodson R.J."/>
            <person name="Durkin A.S."/>
            <person name="Rosovitz M.J."/>
            <person name="Rasko D.A."/>
            <person name="Kolsto A.B."/>
            <person name="Okstad O.A."/>
            <person name="Ravel J."/>
            <person name="Sutton G."/>
        </authorList>
    </citation>
    <scope>NUCLEOTIDE SEQUENCE [LARGE SCALE GENOMIC DNA]</scope>
    <source>
        <strain evidence="2 3">AH187</strain>
    </source>
</reference>
<evidence type="ECO:0000256" key="1">
    <source>
        <dbReference type="SAM" id="Phobius"/>
    </source>
</evidence>
<keyword evidence="1" id="KW-0472">Membrane</keyword>
<dbReference type="Proteomes" id="UP000002214">
    <property type="component" value="Chromosome"/>
</dbReference>
<protein>
    <submittedName>
        <fullName evidence="2">Uncharacterized protein</fullName>
    </submittedName>
</protein>
<feature type="transmembrane region" description="Helical" evidence="1">
    <location>
        <begin position="75"/>
        <end position="93"/>
    </location>
</feature>
<proteinExistence type="predicted"/>
<name>B7HP70_BACC7</name>
<evidence type="ECO:0000313" key="3">
    <source>
        <dbReference type="Proteomes" id="UP000002214"/>
    </source>
</evidence>
<dbReference type="KEGG" id="bcr:BCAH187_A2242"/>
<accession>B7HP70</accession>